<reference evidence="1 2" key="2">
    <citation type="journal article" date="2022" name="Mol. Ecol. Resour.">
        <title>The genomes of chicory, endive, great burdock and yacon provide insights into Asteraceae paleo-polyploidization history and plant inulin production.</title>
        <authorList>
            <person name="Fan W."/>
            <person name="Wang S."/>
            <person name="Wang H."/>
            <person name="Wang A."/>
            <person name="Jiang F."/>
            <person name="Liu H."/>
            <person name="Zhao H."/>
            <person name="Xu D."/>
            <person name="Zhang Y."/>
        </authorList>
    </citation>
    <scope>NUCLEOTIDE SEQUENCE [LARGE SCALE GENOMIC DNA]</scope>
    <source>
        <strain evidence="2">cv. Niubang</strain>
    </source>
</reference>
<proteinExistence type="predicted"/>
<dbReference type="EMBL" id="CM042063">
    <property type="protein sequence ID" value="KAI3668175.1"/>
    <property type="molecule type" value="Genomic_DNA"/>
</dbReference>
<evidence type="ECO:0000313" key="1">
    <source>
        <dbReference type="EMBL" id="KAI3668175.1"/>
    </source>
</evidence>
<name>A0ACB8XMA4_ARCLA</name>
<dbReference type="Proteomes" id="UP001055879">
    <property type="component" value="Linkage Group LG17"/>
</dbReference>
<protein>
    <submittedName>
        <fullName evidence="1">Uncharacterized protein</fullName>
    </submittedName>
</protein>
<gene>
    <name evidence="1" type="ORF">L6452_43252</name>
</gene>
<organism evidence="1 2">
    <name type="scientific">Arctium lappa</name>
    <name type="common">Greater burdock</name>
    <name type="synonym">Lappa major</name>
    <dbReference type="NCBI Taxonomy" id="4217"/>
    <lineage>
        <taxon>Eukaryota</taxon>
        <taxon>Viridiplantae</taxon>
        <taxon>Streptophyta</taxon>
        <taxon>Embryophyta</taxon>
        <taxon>Tracheophyta</taxon>
        <taxon>Spermatophyta</taxon>
        <taxon>Magnoliopsida</taxon>
        <taxon>eudicotyledons</taxon>
        <taxon>Gunneridae</taxon>
        <taxon>Pentapetalae</taxon>
        <taxon>asterids</taxon>
        <taxon>campanulids</taxon>
        <taxon>Asterales</taxon>
        <taxon>Asteraceae</taxon>
        <taxon>Carduoideae</taxon>
        <taxon>Cardueae</taxon>
        <taxon>Arctiinae</taxon>
        <taxon>Arctium</taxon>
    </lineage>
</organism>
<reference evidence="2" key="1">
    <citation type="journal article" date="2022" name="Mol. Ecol. Resour.">
        <title>The genomes of chicory, endive, great burdock and yacon provide insights into Asteraceae palaeo-polyploidization history and plant inulin production.</title>
        <authorList>
            <person name="Fan W."/>
            <person name="Wang S."/>
            <person name="Wang H."/>
            <person name="Wang A."/>
            <person name="Jiang F."/>
            <person name="Liu H."/>
            <person name="Zhao H."/>
            <person name="Xu D."/>
            <person name="Zhang Y."/>
        </authorList>
    </citation>
    <scope>NUCLEOTIDE SEQUENCE [LARGE SCALE GENOMIC DNA]</scope>
    <source>
        <strain evidence="2">cv. Niubang</strain>
    </source>
</reference>
<comment type="caution">
    <text evidence="1">The sequence shown here is derived from an EMBL/GenBank/DDBJ whole genome shotgun (WGS) entry which is preliminary data.</text>
</comment>
<accession>A0ACB8XMA4</accession>
<sequence length="300" mass="32582">MDQKSFVLLQKNSPKSSKLQETNNGGGGKMKNNSGWSFLEALENPLIAVIKNLEGNNDDVYVHPMVKRSASALSSKSLEMCTESLGSETGSDVSESGDEFCSRVRAVQRSKCCRGFERKIRRGEFPPPLTSISGSDGTVKVRHHREGGRLVIKAVSVSNGGANFRAERSNGRLKLSLLRDCSVNYESGGDKDENYESGRVRDENYESGRVKYENYEEEGGVDVESDDGYVSSDGDVVAAVAVAEEEEEGEENGGGGGGDWRWKGGCPTGKGELKRLTRCKEGGNGNKVFANWRSSWVAIS</sequence>
<evidence type="ECO:0000313" key="2">
    <source>
        <dbReference type="Proteomes" id="UP001055879"/>
    </source>
</evidence>
<keyword evidence="2" id="KW-1185">Reference proteome</keyword>